<feature type="domain" description="Histidine kinase" evidence="8">
    <location>
        <begin position="1"/>
        <end position="198"/>
    </location>
</feature>
<keyword evidence="4 9" id="KW-0808">Transferase</keyword>
<dbReference type="GO" id="GO:0004721">
    <property type="term" value="F:phosphoprotein phosphatase activity"/>
    <property type="evidence" value="ECO:0007669"/>
    <property type="project" value="TreeGrafter"/>
</dbReference>
<evidence type="ECO:0000259" key="8">
    <source>
        <dbReference type="PROSITE" id="PS50109"/>
    </source>
</evidence>
<feature type="region of interest" description="Disordered" evidence="7">
    <location>
        <begin position="196"/>
        <end position="224"/>
    </location>
</feature>
<dbReference type="AlphaFoldDB" id="A0A644XXF7"/>
<dbReference type="InterPro" id="IPR050351">
    <property type="entry name" value="BphY/WalK/GraS-like"/>
</dbReference>
<dbReference type="GO" id="GO:0000155">
    <property type="term" value="F:phosphorelay sensor kinase activity"/>
    <property type="evidence" value="ECO:0007669"/>
    <property type="project" value="TreeGrafter"/>
</dbReference>
<sequence length="224" mass="24547">MIETGLAKPEDVKDFAGKIRFEASRLIGLIGDIIQLSELDDPAAPGSFAPVDLLEATHSTVEYLSFSAEKRDVTLHVVGEHLIVQGKRSLLEELVYNLCDNAIRYNKPGGEVRVEIQRREGRVCLTVSDNGIGIPPEHQSRIFERFYRVDKSHSKETGGTGLGLAIVKHVALSHGGKITVSSAVGQGTRIQVSFPPAEERGAQEALQAQSRQNRQKNVIDQKRG</sequence>
<dbReference type="InterPro" id="IPR003594">
    <property type="entry name" value="HATPase_dom"/>
</dbReference>
<dbReference type="Gene3D" id="3.30.565.10">
    <property type="entry name" value="Histidine kinase-like ATPase, C-terminal domain"/>
    <property type="match status" value="1"/>
</dbReference>
<accession>A0A644XXF7</accession>
<keyword evidence="6" id="KW-0902">Two-component regulatory system</keyword>
<dbReference type="PRINTS" id="PR00344">
    <property type="entry name" value="BCTRLSENSOR"/>
</dbReference>
<keyword evidence="3" id="KW-0597">Phosphoprotein</keyword>
<evidence type="ECO:0000256" key="3">
    <source>
        <dbReference type="ARBA" id="ARBA00022553"/>
    </source>
</evidence>
<evidence type="ECO:0000256" key="1">
    <source>
        <dbReference type="ARBA" id="ARBA00000085"/>
    </source>
</evidence>
<dbReference type="EMBL" id="VSSQ01003487">
    <property type="protein sequence ID" value="MPM20942.1"/>
    <property type="molecule type" value="Genomic_DNA"/>
</dbReference>
<proteinExistence type="predicted"/>
<evidence type="ECO:0000256" key="6">
    <source>
        <dbReference type="ARBA" id="ARBA00023012"/>
    </source>
</evidence>
<dbReference type="FunFam" id="3.30.565.10:FF:000006">
    <property type="entry name" value="Sensor histidine kinase WalK"/>
    <property type="match status" value="1"/>
</dbReference>
<dbReference type="Pfam" id="PF02518">
    <property type="entry name" value="HATPase_c"/>
    <property type="match status" value="1"/>
</dbReference>
<comment type="catalytic activity">
    <reaction evidence="1">
        <text>ATP + protein L-histidine = ADP + protein N-phospho-L-histidine.</text>
        <dbReference type="EC" id="2.7.13.3"/>
    </reaction>
</comment>
<comment type="caution">
    <text evidence="9">The sequence shown here is derived from an EMBL/GenBank/DDBJ whole genome shotgun (WGS) entry which is preliminary data.</text>
</comment>
<feature type="compositionally biased region" description="Polar residues" evidence="7">
    <location>
        <begin position="206"/>
        <end position="216"/>
    </location>
</feature>
<protein>
    <recommendedName>
        <fullName evidence="2">histidine kinase</fullName>
        <ecNumber evidence="2">2.7.13.3</ecNumber>
    </recommendedName>
</protein>
<keyword evidence="5 9" id="KW-0418">Kinase</keyword>
<evidence type="ECO:0000256" key="7">
    <source>
        <dbReference type="SAM" id="MobiDB-lite"/>
    </source>
</evidence>
<evidence type="ECO:0000256" key="5">
    <source>
        <dbReference type="ARBA" id="ARBA00022777"/>
    </source>
</evidence>
<dbReference type="InterPro" id="IPR005467">
    <property type="entry name" value="His_kinase_dom"/>
</dbReference>
<dbReference type="EC" id="2.7.13.3" evidence="2"/>
<dbReference type="SUPFAM" id="SSF55874">
    <property type="entry name" value="ATPase domain of HSP90 chaperone/DNA topoisomerase II/histidine kinase"/>
    <property type="match status" value="1"/>
</dbReference>
<reference evidence="9" key="1">
    <citation type="submission" date="2019-08" db="EMBL/GenBank/DDBJ databases">
        <authorList>
            <person name="Kucharzyk K."/>
            <person name="Murdoch R.W."/>
            <person name="Higgins S."/>
            <person name="Loffler F."/>
        </authorList>
    </citation>
    <scope>NUCLEOTIDE SEQUENCE</scope>
</reference>
<dbReference type="InterPro" id="IPR004358">
    <property type="entry name" value="Sig_transdc_His_kin-like_C"/>
</dbReference>
<gene>
    <name evidence="9" type="primary">senX3_1</name>
    <name evidence="9" type="ORF">SDC9_67381</name>
</gene>
<organism evidence="9">
    <name type="scientific">bioreactor metagenome</name>
    <dbReference type="NCBI Taxonomy" id="1076179"/>
    <lineage>
        <taxon>unclassified sequences</taxon>
        <taxon>metagenomes</taxon>
        <taxon>ecological metagenomes</taxon>
    </lineage>
</organism>
<dbReference type="GO" id="GO:0016036">
    <property type="term" value="P:cellular response to phosphate starvation"/>
    <property type="evidence" value="ECO:0007669"/>
    <property type="project" value="TreeGrafter"/>
</dbReference>
<dbReference type="PROSITE" id="PS50109">
    <property type="entry name" value="HIS_KIN"/>
    <property type="match status" value="1"/>
</dbReference>
<dbReference type="PANTHER" id="PTHR45453">
    <property type="entry name" value="PHOSPHATE REGULON SENSOR PROTEIN PHOR"/>
    <property type="match status" value="1"/>
</dbReference>
<evidence type="ECO:0000313" key="9">
    <source>
        <dbReference type="EMBL" id="MPM20942.1"/>
    </source>
</evidence>
<dbReference type="CDD" id="cd00075">
    <property type="entry name" value="HATPase"/>
    <property type="match status" value="1"/>
</dbReference>
<dbReference type="GO" id="GO:0005886">
    <property type="term" value="C:plasma membrane"/>
    <property type="evidence" value="ECO:0007669"/>
    <property type="project" value="TreeGrafter"/>
</dbReference>
<evidence type="ECO:0000256" key="2">
    <source>
        <dbReference type="ARBA" id="ARBA00012438"/>
    </source>
</evidence>
<evidence type="ECO:0000256" key="4">
    <source>
        <dbReference type="ARBA" id="ARBA00022679"/>
    </source>
</evidence>
<dbReference type="InterPro" id="IPR036890">
    <property type="entry name" value="HATPase_C_sf"/>
</dbReference>
<dbReference type="PANTHER" id="PTHR45453:SF1">
    <property type="entry name" value="PHOSPHATE REGULON SENSOR PROTEIN PHOR"/>
    <property type="match status" value="1"/>
</dbReference>
<name>A0A644XXF7_9ZZZZ</name>
<dbReference type="SMART" id="SM00387">
    <property type="entry name" value="HATPase_c"/>
    <property type="match status" value="1"/>
</dbReference>